<keyword evidence="1" id="KW-0812">Transmembrane</keyword>
<name>A0ABV2STN4_9FLAO</name>
<sequence length="124" mass="14751">MNLIIVAFQLFSIFNPSFSYTFDEHELYYSFPFVVPLVLLLFFLFTVVNYQTKIKKADKQIELEILKIIEKHQSSILNEPFASRLKQLFAEKQYLDKKAYEQKLVALRETLSMELKVLQNKSLY</sequence>
<gene>
    <name evidence="2" type="ORF">ABXZ36_07660</name>
</gene>
<accession>A0ABV2STN4</accession>
<feature type="transmembrane region" description="Helical" evidence="1">
    <location>
        <begin position="29"/>
        <end position="50"/>
    </location>
</feature>
<comment type="caution">
    <text evidence="2">The sequence shown here is derived from an EMBL/GenBank/DDBJ whole genome shotgun (WGS) entry which is preliminary data.</text>
</comment>
<evidence type="ECO:0000313" key="2">
    <source>
        <dbReference type="EMBL" id="MET6990521.1"/>
    </source>
</evidence>
<protein>
    <submittedName>
        <fullName evidence="2">Uncharacterized protein</fullName>
    </submittedName>
</protein>
<keyword evidence="3" id="KW-1185">Reference proteome</keyword>
<dbReference type="Proteomes" id="UP001549799">
    <property type="component" value="Unassembled WGS sequence"/>
</dbReference>
<organism evidence="2 3">
    <name type="scientific">Sediminicola arcticus</name>
    <dbReference type="NCBI Taxonomy" id="1574308"/>
    <lineage>
        <taxon>Bacteria</taxon>
        <taxon>Pseudomonadati</taxon>
        <taxon>Bacteroidota</taxon>
        <taxon>Flavobacteriia</taxon>
        <taxon>Flavobacteriales</taxon>
        <taxon>Flavobacteriaceae</taxon>
        <taxon>Sediminicola</taxon>
    </lineage>
</organism>
<evidence type="ECO:0000313" key="3">
    <source>
        <dbReference type="Proteomes" id="UP001549799"/>
    </source>
</evidence>
<evidence type="ECO:0000256" key="1">
    <source>
        <dbReference type="SAM" id="Phobius"/>
    </source>
</evidence>
<keyword evidence="1" id="KW-0472">Membrane</keyword>
<reference evidence="2 3" key="1">
    <citation type="submission" date="2024-07" db="EMBL/GenBank/DDBJ databases">
        <title>The genome sequence of type strain Sediminicola arcticus GDMCC 1.2805.</title>
        <authorList>
            <person name="Liu Y."/>
        </authorList>
    </citation>
    <scope>NUCLEOTIDE SEQUENCE [LARGE SCALE GENOMIC DNA]</scope>
    <source>
        <strain evidence="2 3">GDMCC 1.2805</strain>
    </source>
</reference>
<keyword evidence="1" id="KW-1133">Transmembrane helix</keyword>
<dbReference type="EMBL" id="JBEXAE010000003">
    <property type="protein sequence ID" value="MET6990521.1"/>
    <property type="molecule type" value="Genomic_DNA"/>
</dbReference>
<dbReference type="RefSeq" id="WP_354614917.1">
    <property type="nucleotide sequence ID" value="NZ_JBEXAE010000003.1"/>
</dbReference>
<proteinExistence type="predicted"/>